<evidence type="ECO:0000256" key="1">
    <source>
        <dbReference type="SAM" id="SignalP"/>
    </source>
</evidence>
<dbReference type="Proteomes" id="UP000824024">
    <property type="component" value="Unassembled WGS sequence"/>
</dbReference>
<organism evidence="2 3">
    <name type="scientific">Candidatus Eubacterium avistercoris</name>
    <dbReference type="NCBI Taxonomy" id="2838567"/>
    <lineage>
        <taxon>Bacteria</taxon>
        <taxon>Bacillati</taxon>
        <taxon>Bacillota</taxon>
        <taxon>Clostridia</taxon>
        <taxon>Eubacteriales</taxon>
        <taxon>Eubacteriaceae</taxon>
        <taxon>Eubacterium</taxon>
    </lineage>
</organism>
<protein>
    <submittedName>
        <fullName evidence="2">Uncharacterized protein</fullName>
    </submittedName>
</protein>
<comment type="caution">
    <text evidence="2">The sequence shown here is derived from an EMBL/GenBank/DDBJ whole genome shotgun (WGS) entry which is preliminary data.</text>
</comment>
<feature type="chain" id="PRO_5038941941" evidence="1">
    <location>
        <begin position="24"/>
        <end position="145"/>
    </location>
</feature>
<evidence type="ECO:0000313" key="3">
    <source>
        <dbReference type="Proteomes" id="UP000824024"/>
    </source>
</evidence>
<evidence type="ECO:0000313" key="2">
    <source>
        <dbReference type="EMBL" id="HIZ08811.1"/>
    </source>
</evidence>
<gene>
    <name evidence="2" type="ORF">IAA08_12845</name>
</gene>
<keyword evidence="1" id="KW-0732">Signal</keyword>
<feature type="signal peptide" evidence="1">
    <location>
        <begin position="1"/>
        <end position="23"/>
    </location>
</feature>
<name>A0A9D2D5G9_9FIRM</name>
<reference evidence="2" key="1">
    <citation type="journal article" date="2021" name="PeerJ">
        <title>Extensive microbial diversity within the chicken gut microbiome revealed by metagenomics and culture.</title>
        <authorList>
            <person name="Gilroy R."/>
            <person name="Ravi A."/>
            <person name="Getino M."/>
            <person name="Pursley I."/>
            <person name="Horton D.L."/>
            <person name="Alikhan N.F."/>
            <person name="Baker D."/>
            <person name="Gharbi K."/>
            <person name="Hall N."/>
            <person name="Watson M."/>
            <person name="Adriaenssens E.M."/>
            <person name="Foster-Nyarko E."/>
            <person name="Jarju S."/>
            <person name="Secka A."/>
            <person name="Antonio M."/>
            <person name="Oren A."/>
            <person name="Chaudhuri R.R."/>
            <person name="La Ragione R."/>
            <person name="Hildebrand F."/>
            <person name="Pallen M.J."/>
        </authorList>
    </citation>
    <scope>NUCLEOTIDE SEQUENCE</scope>
    <source>
        <strain evidence="2">CHK192-9172</strain>
    </source>
</reference>
<dbReference type="EMBL" id="DXCH01000340">
    <property type="protein sequence ID" value="HIZ08811.1"/>
    <property type="molecule type" value="Genomic_DNA"/>
</dbReference>
<reference evidence="2" key="2">
    <citation type="submission" date="2021-04" db="EMBL/GenBank/DDBJ databases">
        <authorList>
            <person name="Gilroy R."/>
        </authorList>
    </citation>
    <scope>NUCLEOTIDE SEQUENCE</scope>
    <source>
        <strain evidence="2">CHK192-9172</strain>
    </source>
</reference>
<dbReference type="AlphaFoldDB" id="A0A9D2D5G9"/>
<proteinExistence type="predicted"/>
<sequence>MKKRILILMMAGLLLTAPATVFAQEPTGTSNTVYTAVSECSDGGYWITTIEEEDTGIAAFAASTKKASKTTKYYNKNNVLQWYVTVNGTFSYVKGKSSACTAASVTAVSKASTWKISSKKASKSGSTATASATAKQYKNGIFFKV</sequence>
<accession>A0A9D2D5G9</accession>